<evidence type="ECO:0000256" key="1">
    <source>
        <dbReference type="SAM" id="Phobius"/>
    </source>
</evidence>
<dbReference type="CDD" id="cd00143">
    <property type="entry name" value="PP2Cc"/>
    <property type="match status" value="1"/>
</dbReference>
<accession>A0A7M1B6M9</accession>
<dbReference type="SMART" id="SM00332">
    <property type="entry name" value="PP2Cc"/>
    <property type="match status" value="1"/>
</dbReference>
<dbReference type="SMART" id="SM00220">
    <property type="entry name" value="S_TKc"/>
    <property type="match status" value="1"/>
</dbReference>
<evidence type="ECO:0000313" key="5">
    <source>
        <dbReference type="Proteomes" id="UP000593580"/>
    </source>
</evidence>
<feature type="domain" description="Protein kinase" evidence="2">
    <location>
        <begin position="189"/>
        <end position="511"/>
    </location>
</feature>
<dbReference type="InterPro" id="IPR000719">
    <property type="entry name" value="Prot_kinase_dom"/>
</dbReference>
<dbReference type="EMBL" id="CP041406">
    <property type="protein sequence ID" value="QOP45305.1"/>
    <property type="molecule type" value="Genomic_DNA"/>
</dbReference>
<dbReference type="Proteomes" id="UP000593580">
    <property type="component" value="Chromosome"/>
</dbReference>
<keyword evidence="1" id="KW-0812">Transmembrane</keyword>
<dbReference type="GO" id="GO:0005524">
    <property type="term" value="F:ATP binding"/>
    <property type="evidence" value="ECO:0007669"/>
    <property type="project" value="InterPro"/>
</dbReference>
<dbReference type="PROSITE" id="PS00108">
    <property type="entry name" value="PROTEIN_KINASE_ST"/>
    <property type="match status" value="1"/>
</dbReference>
<reference evidence="4 5" key="1">
    <citation type="submission" date="2019-07" db="EMBL/GenBank/DDBJ databases">
        <title>Sulfurimonas paralvinellae sp. nov., a novel mesophilic, hydrogen- and sulfur-oxidizing chemolithoautotroph within the Epsilonproteo- bacteria isolated from a deep-sea hydrothermal vent polychaete nest, reclassification of Thiomicrospira denitrificans as Sulfurimonas denitrificans comb. nov. and emended description of the genus Sulfurimonas.</title>
        <authorList>
            <person name="Wang S."/>
            <person name="Jiang L."/>
            <person name="Shao Z."/>
        </authorList>
    </citation>
    <scope>NUCLEOTIDE SEQUENCE [LARGE SCALE GENOMIC DNA]</scope>
    <source>
        <strain evidence="4 5">GO25</strain>
    </source>
</reference>
<dbReference type="InterPro" id="IPR011009">
    <property type="entry name" value="Kinase-like_dom_sf"/>
</dbReference>
<sequence>MASSTLKFSGFSLAKRKELTGDDFYDVKTIGDLTVAIVCDGVGSAVEGAEAAKRTTQHLMNNFKIRPKSWSIEKSIRSFISSINAILYKESQLNYNTPELVTTLTIVVIQGNRLYGANVGDSRVYLYRDHKLNQLSNDHAMDEEGYENVLTQAIGISEEVEPYYFENIVQKDDKVLLCSDGLYNVLDGNTLSKTLQLGNAHAVVKKASTLKDDNLPDDTTAVIIEVLKADELATLRHQKLTIPQKLKKGQIIDGYKLLKPLIQNERTWLVHKKTKDYVLKFAPYEALEDESLLDLFVKETWNAKRLKANFFPKAVIPKTRSMRYYVMQLFHGENLHHYLTHKQLTIDDSVELADTLLKMSQFLLKYDLVHGDVKPQNIMIAKDDDENLRFKIIDFGSITEIFSTDSKAGTPSFLAPERFLGEAISETTEIFAIGVTLYFALSGKYPYGEIEPFQNPTFKEAKKPSTYNKNIPEWLDSVIMRSIAIDKEQRYSHYSEMYYELTHPQKVKPYFIKNAPLIEKSPLVFYKRAFMIMTFVNFLLIYLLLK</sequence>
<feature type="transmembrane region" description="Helical" evidence="1">
    <location>
        <begin position="525"/>
        <end position="545"/>
    </location>
</feature>
<organism evidence="4 5">
    <name type="scientific">Sulfurimonas paralvinellae</name>
    <dbReference type="NCBI Taxonomy" id="317658"/>
    <lineage>
        <taxon>Bacteria</taxon>
        <taxon>Pseudomonadati</taxon>
        <taxon>Campylobacterota</taxon>
        <taxon>Epsilonproteobacteria</taxon>
        <taxon>Campylobacterales</taxon>
        <taxon>Sulfurimonadaceae</taxon>
        <taxon>Sulfurimonas</taxon>
    </lineage>
</organism>
<evidence type="ECO:0000259" key="2">
    <source>
        <dbReference type="PROSITE" id="PS50011"/>
    </source>
</evidence>
<dbReference type="RefSeq" id="WP_193111552.1">
    <property type="nucleotide sequence ID" value="NZ_CP041406.1"/>
</dbReference>
<dbReference type="SUPFAM" id="SSF56112">
    <property type="entry name" value="Protein kinase-like (PK-like)"/>
    <property type="match status" value="1"/>
</dbReference>
<dbReference type="Gene3D" id="1.10.510.10">
    <property type="entry name" value="Transferase(Phosphotransferase) domain 1"/>
    <property type="match status" value="1"/>
</dbReference>
<proteinExistence type="predicted"/>
<dbReference type="InterPro" id="IPR008271">
    <property type="entry name" value="Ser/Thr_kinase_AS"/>
</dbReference>
<dbReference type="KEGG" id="spal:FM071_03015"/>
<dbReference type="PANTHER" id="PTHR24347">
    <property type="entry name" value="SERINE/THREONINE-PROTEIN KINASE"/>
    <property type="match status" value="1"/>
</dbReference>
<keyword evidence="1" id="KW-0472">Membrane</keyword>
<dbReference type="PROSITE" id="PS50011">
    <property type="entry name" value="PROTEIN_KINASE_DOM"/>
    <property type="match status" value="1"/>
</dbReference>
<keyword evidence="4" id="KW-0418">Kinase</keyword>
<gene>
    <name evidence="4" type="ORF">FM071_03015</name>
</gene>
<dbReference type="InterPro" id="IPR036457">
    <property type="entry name" value="PPM-type-like_dom_sf"/>
</dbReference>
<dbReference type="PROSITE" id="PS51746">
    <property type="entry name" value="PPM_2"/>
    <property type="match status" value="1"/>
</dbReference>
<dbReference type="Pfam" id="PF13672">
    <property type="entry name" value="PP2C_2"/>
    <property type="match status" value="1"/>
</dbReference>
<name>A0A7M1B6M9_9BACT</name>
<keyword evidence="4" id="KW-0808">Transferase</keyword>
<dbReference type="SMART" id="SM00331">
    <property type="entry name" value="PP2C_SIG"/>
    <property type="match status" value="1"/>
</dbReference>
<evidence type="ECO:0000313" key="4">
    <source>
        <dbReference type="EMBL" id="QOP45305.1"/>
    </source>
</evidence>
<dbReference type="AlphaFoldDB" id="A0A7M1B6M9"/>
<keyword evidence="1" id="KW-1133">Transmembrane helix</keyword>
<protein>
    <submittedName>
        <fullName evidence="4">Bifunctional protein-serine/threonine kinase/phosphatase</fullName>
    </submittedName>
</protein>
<evidence type="ECO:0000259" key="3">
    <source>
        <dbReference type="PROSITE" id="PS51746"/>
    </source>
</evidence>
<dbReference type="SUPFAM" id="SSF81606">
    <property type="entry name" value="PP2C-like"/>
    <property type="match status" value="1"/>
</dbReference>
<dbReference type="Gene3D" id="3.60.40.10">
    <property type="entry name" value="PPM-type phosphatase domain"/>
    <property type="match status" value="1"/>
</dbReference>
<keyword evidence="5" id="KW-1185">Reference proteome</keyword>
<dbReference type="GO" id="GO:0004672">
    <property type="term" value="F:protein kinase activity"/>
    <property type="evidence" value="ECO:0007669"/>
    <property type="project" value="InterPro"/>
</dbReference>
<feature type="domain" description="PPM-type phosphatase" evidence="3">
    <location>
        <begin position="8"/>
        <end position="226"/>
    </location>
</feature>
<dbReference type="CDD" id="cd14014">
    <property type="entry name" value="STKc_PknB_like"/>
    <property type="match status" value="1"/>
</dbReference>
<dbReference type="Pfam" id="PF00069">
    <property type="entry name" value="Pkinase"/>
    <property type="match status" value="1"/>
</dbReference>
<dbReference type="InterPro" id="IPR001932">
    <property type="entry name" value="PPM-type_phosphatase-like_dom"/>
</dbReference>